<feature type="compositionally biased region" description="Low complexity" evidence="4">
    <location>
        <begin position="112"/>
        <end position="125"/>
    </location>
</feature>
<keyword evidence="7" id="KW-1185">Reference proteome</keyword>
<dbReference type="PANTHER" id="PTHR38340">
    <property type="entry name" value="S-LAYER PROTEIN"/>
    <property type="match status" value="1"/>
</dbReference>
<feature type="chain" id="PRO_5043803076" evidence="5">
    <location>
        <begin position="27"/>
        <end position="270"/>
    </location>
</feature>
<evidence type="ECO:0000313" key="7">
    <source>
        <dbReference type="Proteomes" id="UP000066624"/>
    </source>
</evidence>
<evidence type="ECO:0000256" key="4">
    <source>
        <dbReference type="SAM" id="MobiDB-lite"/>
    </source>
</evidence>
<dbReference type="Proteomes" id="UP000066624">
    <property type="component" value="Chromosome"/>
</dbReference>
<dbReference type="GO" id="GO:0005509">
    <property type="term" value="F:calcium ion binding"/>
    <property type="evidence" value="ECO:0007669"/>
    <property type="project" value="InterPro"/>
</dbReference>
<proteinExistence type="predicted"/>
<dbReference type="InterPro" id="IPR018511">
    <property type="entry name" value="Hemolysin-typ_Ca-bd_CS"/>
</dbReference>
<sequence>MNDRIMVSRGLVLIVVSSLVAVAAMAQTRPAGSNEVTEFNDWYEGGPGIDQAELLAGDDVFIGKGGADTASGGAGNDMLDGGPGDDLLEGGEGNDRLFGAAGDDRLLGGSGDDLLAGGDGNDSLAGGDGIDSMRGGDGDDHIEGGDGDDFIRGDRGGDRLQGGPGADTYVFQFEDDLPFESQSRTEVIDGPGEGNQVIFIGGMGVEDVVMIRESGVADLEIQYGYAEVPRKSRLFVLNGADGEVVSIFRFSDGETLSFEQLCQANPDTCR</sequence>
<name>A0A0K0XZ26_9GAMM</name>
<dbReference type="PANTHER" id="PTHR38340:SF1">
    <property type="entry name" value="S-LAYER PROTEIN"/>
    <property type="match status" value="1"/>
</dbReference>
<dbReference type="PROSITE" id="PS00330">
    <property type="entry name" value="HEMOLYSIN_CALCIUM"/>
    <property type="match status" value="4"/>
</dbReference>
<feature type="region of interest" description="Disordered" evidence="4">
    <location>
        <begin position="71"/>
        <end position="93"/>
    </location>
</feature>
<feature type="region of interest" description="Disordered" evidence="4">
    <location>
        <begin position="111"/>
        <end position="165"/>
    </location>
</feature>
<dbReference type="AlphaFoldDB" id="A0A0K0XZ26"/>
<keyword evidence="3" id="KW-0106">Calcium</keyword>
<evidence type="ECO:0000256" key="5">
    <source>
        <dbReference type="SAM" id="SignalP"/>
    </source>
</evidence>
<keyword evidence="2" id="KW-0964">Secreted</keyword>
<dbReference type="PATRIC" id="fig|1579979.3.peg.2622"/>
<evidence type="ECO:0000313" key="6">
    <source>
        <dbReference type="EMBL" id="AKS42925.1"/>
    </source>
</evidence>
<dbReference type="InterPro" id="IPR001343">
    <property type="entry name" value="Hemolysn_Ca-bd"/>
</dbReference>
<accession>A0A0K0XZ26</accession>
<gene>
    <name evidence="6" type="ORF">WM2015_2567</name>
</gene>
<evidence type="ECO:0000256" key="2">
    <source>
        <dbReference type="ARBA" id="ARBA00022525"/>
    </source>
</evidence>
<dbReference type="RefSeq" id="WP_169751181.1">
    <property type="nucleotide sequence ID" value="NZ_CP012154.1"/>
</dbReference>
<dbReference type="SUPFAM" id="SSF51120">
    <property type="entry name" value="beta-Roll"/>
    <property type="match status" value="1"/>
</dbReference>
<dbReference type="Pfam" id="PF00353">
    <property type="entry name" value="HemolysinCabind"/>
    <property type="match status" value="3"/>
</dbReference>
<dbReference type="InterPro" id="IPR050557">
    <property type="entry name" value="RTX_toxin/Mannuronan_C5-epim"/>
</dbReference>
<dbReference type="KEGG" id="wma:WM2015_2567"/>
<organism evidence="6 7">
    <name type="scientific">Wenzhouxiangella marina</name>
    <dbReference type="NCBI Taxonomy" id="1579979"/>
    <lineage>
        <taxon>Bacteria</taxon>
        <taxon>Pseudomonadati</taxon>
        <taxon>Pseudomonadota</taxon>
        <taxon>Gammaproteobacteria</taxon>
        <taxon>Chromatiales</taxon>
        <taxon>Wenzhouxiangellaceae</taxon>
        <taxon>Wenzhouxiangella</taxon>
    </lineage>
</organism>
<reference evidence="6 7" key="1">
    <citation type="submission" date="2015-07" db="EMBL/GenBank/DDBJ databases">
        <authorList>
            <person name="Noorani M."/>
        </authorList>
    </citation>
    <scope>NUCLEOTIDE SEQUENCE [LARGE SCALE GENOMIC DNA]</scope>
    <source>
        <strain evidence="6 7">KCTC 42284</strain>
    </source>
</reference>
<dbReference type="STRING" id="1579979.WM2015_2567"/>
<keyword evidence="5" id="KW-0732">Signal</keyword>
<protein>
    <submittedName>
        <fullName evidence="6">Uncharacterized protein</fullName>
    </submittedName>
</protein>
<feature type="signal peptide" evidence="5">
    <location>
        <begin position="1"/>
        <end position="26"/>
    </location>
</feature>
<dbReference type="Gene3D" id="2.150.10.10">
    <property type="entry name" value="Serralysin-like metalloprotease, C-terminal"/>
    <property type="match status" value="2"/>
</dbReference>
<comment type="subcellular location">
    <subcellularLocation>
        <location evidence="1">Secreted</location>
    </subcellularLocation>
</comment>
<evidence type="ECO:0000256" key="3">
    <source>
        <dbReference type="ARBA" id="ARBA00022837"/>
    </source>
</evidence>
<evidence type="ECO:0000256" key="1">
    <source>
        <dbReference type="ARBA" id="ARBA00004613"/>
    </source>
</evidence>
<dbReference type="GO" id="GO:0005576">
    <property type="term" value="C:extracellular region"/>
    <property type="evidence" value="ECO:0007669"/>
    <property type="project" value="UniProtKB-SubCell"/>
</dbReference>
<feature type="compositionally biased region" description="Basic and acidic residues" evidence="4">
    <location>
        <begin position="134"/>
        <end position="158"/>
    </location>
</feature>
<dbReference type="EMBL" id="CP012154">
    <property type="protein sequence ID" value="AKS42925.1"/>
    <property type="molecule type" value="Genomic_DNA"/>
</dbReference>
<dbReference type="InterPro" id="IPR011049">
    <property type="entry name" value="Serralysin-like_metalloprot_C"/>
</dbReference>
<dbReference type="PRINTS" id="PR00313">
    <property type="entry name" value="CABNDNGRPT"/>
</dbReference>